<evidence type="ECO:0000256" key="5">
    <source>
        <dbReference type="ARBA" id="ARBA00023136"/>
    </source>
</evidence>
<organism evidence="9 10">
    <name type="scientific">Mycena rosella</name>
    <name type="common">Pink bonnet</name>
    <name type="synonym">Agaricus rosellus</name>
    <dbReference type="NCBI Taxonomy" id="1033263"/>
    <lineage>
        <taxon>Eukaryota</taxon>
        <taxon>Fungi</taxon>
        <taxon>Dikarya</taxon>
        <taxon>Basidiomycota</taxon>
        <taxon>Agaricomycotina</taxon>
        <taxon>Agaricomycetes</taxon>
        <taxon>Agaricomycetidae</taxon>
        <taxon>Agaricales</taxon>
        <taxon>Marasmiineae</taxon>
        <taxon>Mycenaceae</taxon>
        <taxon>Mycena</taxon>
    </lineage>
</organism>
<dbReference type="SUPFAM" id="SSF103473">
    <property type="entry name" value="MFS general substrate transporter"/>
    <property type="match status" value="1"/>
</dbReference>
<comment type="subcellular location">
    <subcellularLocation>
        <location evidence="1">Membrane</location>
        <topology evidence="1">Multi-pass membrane protein</topology>
    </subcellularLocation>
</comment>
<feature type="transmembrane region" description="Helical" evidence="7">
    <location>
        <begin position="379"/>
        <end position="402"/>
    </location>
</feature>
<dbReference type="GO" id="GO:0022857">
    <property type="term" value="F:transmembrane transporter activity"/>
    <property type="evidence" value="ECO:0007669"/>
    <property type="project" value="InterPro"/>
</dbReference>
<feature type="region of interest" description="Disordered" evidence="6">
    <location>
        <begin position="1"/>
        <end position="35"/>
    </location>
</feature>
<evidence type="ECO:0000313" key="9">
    <source>
        <dbReference type="EMBL" id="KAJ7701813.1"/>
    </source>
</evidence>
<dbReference type="AlphaFoldDB" id="A0AAD7DY41"/>
<feature type="domain" description="Major facilitator superfamily (MFS) profile" evidence="8">
    <location>
        <begin position="39"/>
        <end position="467"/>
    </location>
</feature>
<feature type="transmembrane region" description="Helical" evidence="7">
    <location>
        <begin position="321"/>
        <end position="343"/>
    </location>
</feature>
<feature type="transmembrane region" description="Helical" evidence="7">
    <location>
        <begin position="127"/>
        <end position="145"/>
    </location>
</feature>
<dbReference type="Proteomes" id="UP001221757">
    <property type="component" value="Unassembled WGS sequence"/>
</dbReference>
<accession>A0AAD7DY41</accession>
<evidence type="ECO:0000256" key="7">
    <source>
        <dbReference type="SAM" id="Phobius"/>
    </source>
</evidence>
<reference evidence="9" key="1">
    <citation type="submission" date="2023-03" db="EMBL/GenBank/DDBJ databases">
        <title>Massive genome expansion in bonnet fungi (Mycena s.s.) driven by repeated elements and novel gene families across ecological guilds.</title>
        <authorList>
            <consortium name="Lawrence Berkeley National Laboratory"/>
            <person name="Harder C.B."/>
            <person name="Miyauchi S."/>
            <person name="Viragh M."/>
            <person name="Kuo A."/>
            <person name="Thoen E."/>
            <person name="Andreopoulos B."/>
            <person name="Lu D."/>
            <person name="Skrede I."/>
            <person name="Drula E."/>
            <person name="Henrissat B."/>
            <person name="Morin E."/>
            <person name="Kohler A."/>
            <person name="Barry K."/>
            <person name="LaButti K."/>
            <person name="Morin E."/>
            <person name="Salamov A."/>
            <person name="Lipzen A."/>
            <person name="Mereny Z."/>
            <person name="Hegedus B."/>
            <person name="Baldrian P."/>
            <person name="Stursova M."/>
            <person name="Weitz H."/>
            <person name="Taylor A."/>
            <person name="Grigoriev I.V."/>
            <person name="Nagy L.G."/>
            <person name="Martin F."/>
            <person name="Kauserud H."/>
        </authorList>
    </citation>
    <scope>NUCLEOTIDE SEQUENCE</scope>
    <source>
        <strain evidence="9">CBHHK067</strain>
    </source>
</reference>
<evidence type="ECO:0000313" key="10">
    <source>
        <dbReference type="Proteomes" id="UP001221757"/>
    </source>
</evidence>
<dbReference type="Gene3D" id="1.20.1250.20">
    <property type="entry name" value="MFS general substrate transporter like domains"/>
    <property type="match status" value="2"/>
</dbReference>
<keyword evidence="4 7" id="KW-1133">Transmembrane helix</keyword>
<name>A0AAD7DY41_MYCRO</name>
<dbReference type="InterPro" id="IPR011701">
    <property type="entry name" value="MFS"/>
</dbReference>
<dbReference type="Pfam" id="PF07690">
    <property type="entry name" value="MFS_1"/>
    <property type="match status" value="1"/>
</dbReference>
<keyword evidence="3 7" id="KW-0812">Transmembrane</keyword>
<dbReference type="PANTHER" id="PTHR43791">
    <property type="entry name" value="PERMEASE-RELATED"/>
    <property type="match status" value="1"/>
</dbReference>
<proteinExistence type="predicted"/>
<feature type="transmembrane region" description="Helical" evidence="7">
    <location>
        <begin position="286"/>
        <end position="309"/>
    </location>
</feature>
<dbReference type="InterPro" id="IPR036259">
    <property type="entry name" value="MFS_trans_sf"/>
</dbReference>
<evidence type="ECO:0000256" key="6">
    <source>
        <dbReference type="SAM" id="MobiDB-lite"/>
    </source>
</evidence>
<dbReference type="EMBL" id="JARKIE010000016">
    <property type="protein sequence ID" value="KAJ7701813.1"/>
    <property type="molecule type" value="Genomic_DNA"/>
</dbReference>
<comment type="caution">
    <text evidence="9">The sequence shown here is derived from an EMBL/GenBank/DDBJ whole genome shotgun (WGS) entry which is preliminary data.</text>
</comment>
<keyword evidence="10" id="KW-1185">Reference proteome</keyword>
<feature type="transmembrane region" description="Helical" evidence="7">
    <location>
        <begin position="446"/>
        <end position="466"/>
    </location>
</feature>
<dbReference type="InterPro" id="IPR020846">
    <property type="entry name" value="MFS_dom"/>
</dbReference>
<dbReference type="PANTHER" id="PTHR43791:SF36">
    <property type="entry name" value="TRANSPORTER, PUTATIVE (AFU_ORTHOLOGUE AFUA_6G08340)-RELATED"/>
    <property type="match status" value="1"/>
</dbReference>
<protein>
    <submittedName>
        <fullName evidence="9">MFS general substrate transporter</fullName>
    </submittedName>
</protein>
<gene>
    <name evidence="9" type="ORF">B0H17DRAFT_1167315</name>
</gene>
<keyword evidence="5 7" id="KW-0472">Membrane</keyword>
<evidence type="ECO:0000256" key="3">
    <source>
        <dbReference type="ARBA" id="ARBA00022692"/>
    </source>
</evidence>
<evidence type="ECO:0000256" key="2">
    <source>
        <dbReference type="ARBA" id="ARBA00022448"/>
    </source>
</evidence>
<feature type="transmembrane region" description="Helical" evidence="7">
    <location>
        <begin position="414"/>
        <end position="434"/>
    </location>
</feature>
<sequence length="505" mass="56261">MEHDDTKEVDIERSSDASHANKTGEYHQSQLGPKPTRKHFFSALDSGYADAVNLDAEAVEYTEAEERAVRRKIDMVVLPLIVCSGNAHTLPEFNNNFGITDNNKWTLALSIFYVGYFLQRHIGANRFFFLSLTFWGIASLSVVYAKGYAGLLVLRVLMGIGEAGYYAGMIYYLSFWYRKRELAMRISLCMTGTLPGAIGGLLAFGLVRGKTSLLTGWQFLFLIEAIPTIIMAFAILFWLPSFPFSATFLTPRERAIAQARLNRDHKPQSHGGMNGWKGVKVIMADLNAWLFMLIYASFNVGVATISYFLPTLIKNLGFTAINAQGLTVAPYVVGWLMVVFQAWHSDRTGDRGYHIMLSCAVSFIGYIILATSVQKSVGAAYFALFLVTGANYSLFPLVMSWAANTFSPTSKRGVGTAFIVSISNCVSIASPQVYFDPEDSYRKGHAISAGCLALSFLAAFVLRTRLAMLNKRNSRHMAELPEGEKKQLEETTEIWDKDPRYVFMT</sequence>
<feature type="transmembrane region" description="Helical" evidence="7">
    <location>
        <begin position="219"/>
        <end position="239"/>
    </location>
</feature>
<dbReference type="PROSITE" id="PS50850">
    <property type="entry name" value="MFS"/>
    <property type="match status" value="1"/>
</dbReference>
<evidence type="ECO:0000256" key="4">
    <source>
        <dbReference type="ARBA" id="ARBA00022989"/>
    </source>
</evidence>
<dbReference type="FunFam" id="1.20.1250.20:FF:000013">
    <property type="entry name" value="MFS general substrate transporter"/>
    <property type="match status" value="1"/>
</dbReference>
<feature type="transmembrane region" description="Helical" evidence="7">
    <location>
        <begin position="355"/>
        <end position="373"/>
    </location>
</feature>
<feature type="transmembrane region" description="Helical" evidence="7">
    <location>
        <begin position="151"/>
        <end position="174"/>
    </location>
</feature>
<dbReference type="GO" id="GO:0016020">
    <property type="term" value="C:membrane"/>
    <property type="evidence" value="ECO:0007669"/>
    <property type="project" value="UniProtKB-SubCell"/>
</dbReference>
<feature type="transmembrane region" description="Helical" evidence="7">
    <location>
        <begin position="186"/>
        <end position="207"/>
    </location>
</feature>
<feature type="compositionally biased region" description="Basic and acidic residues" evidence="6">
    <location>
        <begin position="1"/>
        <end position="16"/>
    </location>
</feature>
<evidence type="ECO:0000256" key="1">
    <source>
        <dbReference type="ARBA" id="ARBA00004141"/>
    </source>
</evidence>
<feature type="compositionally biased region" description="Polar residues" evidence="6">
    <location>
        <begin position="17"/>
        <end position="31"/>
    </location>
</feature>
<evidence type="ECO:0000259" key="8">
    <source>
        <dbReference type="PROSITE" id="PS50850"/>
    </source>
</evidence>
<keyword evidence="2" id="KW-0813">Transport</keyword>